<dbReference type="RefSeq" id="XP_017302138.1">
    <property type="nucleotide sequence ID" value="XM_017446649.2"/>
</dbReference>
<gene>
    <name evidence="3 4 5" type="primary">LOC103515377</name>
</gene>
<dbReference type="GeneID" id="103515377"/>
<dbReference type="KEGG" id="dci:103515377"/>
<dbReference type="Proteomes" id="UP000079169">
    <property type="component" value="Unplaced"/>
</dbReference>
<evidence type="ECO:0000313" key="4">
    <source>
        <dbReference type="RefSeq" id="XP_017302139.1"/>
    </source>
</evidence>
<keyword evidence="1" id="KW-0732">Signal</keyword>
<evidence type="ECO:0000313" key="3">
    <source>
        <dbReference type="RefSeq" id="XP_017302138.1"/>
    </source>
</evidence>
<reference evidence="3 4" key="1">
    <citation type="submission" date="2025-04" db="UniProtKB">
        <authorList>
            <consortium name="RefSeq"/>
        </authorList>
    </citation>
    <scope>IDENTIFICATION</scope>
</reference>
<evidence type="ECO:0000313" key="2">
    <source>
        <dbReference type="Proteomes" id="UP000079169"/>
    </source>
</evidence>
<keyword evidence="2" id="KW-1185">Reference proteome</keyword>
<feature type="signal peptide" evidence="1">
    <location>
        <begin position="1"/>
        <end position="28"/>
    </location>
</feature>
<protein>
    <submittedName>
        <fullName evidence="4 5">Uncharacterized protein LOC103515377 isoform X1</fullName>
    </submittedName>
    <submittedName>
        <fullName evidence="3">Uncharacterized protein LOC103515377 isoform X2</fullName>
    </submittedName>
</protein>
<organism evidence="2 3">
    <name type="scientific">Diaphorina citri</name>
    <name type="common">Asian citrus psyllid</name>
    <dbReference type="NCBI Taxonomy" id="121845"/>
    <lineage>
        <taxon>Eukaryota</taxon>
        <taxon>Metazoa</taxon>
        <taxon>Ecdysozoa</taxon>
        <taxon>Arthropoda</taxon>
        <taxon>Hexapoda</taxon>
        <taxon>Insecta</taxon>
        <taxon>Pterygota</taxon>
        <taxon>Neoptera</taxon>
        <taxon>Paraneoptera</taxon>
        <taxon>Hemiptera</taxon>
        <taxon>Sternorrhyncha</taxon>
        <taxon>Psylloidea</taxon>
        <taxon>Psyllidae</taxon>
        <taxon>Diaphorininae</taxon>
        <taxon>Diaphorina</taxon>
    </lineage>
</organism>
<dbReference type="RefSeq" id="XP_026683903.1">
    <property type="nucleotide sequence ID" value="XM_026828102.1"/>
</dbReference>
<evidence type="ECO:0000313" key="5">
    <source>
        <dbReference type="RefSeq" id="XP_026683903.1"/>
    </source>
</evidence>
<feature type="chain" id="PRO_5010481031" evidence="1">
    <location>
        <begin position="29"/>
        <end position="267"/>
    </location>
</feature>
<dbReference type="AlphaFoldDB" id="A0A1S4EJ08"/>
<sequence length="267" mass="31430">MKHSIVLLVSSVLCQWIPSLTIHTVASASPNLVALLRNITEILDGRMQEVAEWTERIKETSQRHHVLRQAINKMNDESRISSFELNNVPIYAIDDFDRDVVLSQFASAIGMRYNDRDIVEVKYFVKKHGRSIDSQRQVLNYIIKVKTLAQKEQWFECFLNYVRAHGYSEVFDFPGVNKVYDNDFVDPKKIEFYQKRYSLVNVTMRDHLSPFKMALMAVVRGKIKPYRHQFRVKINRTMLYIDRLMPRGATIRQVIEDFSDLYGFDRL</sequence>
<dbReference type="PaxDb" id="121845-A0A1S4EJ08"/>
<proteinExistence type="predicted"/>
<evidence type="ECO:0000256" key="1">
    <source>
        <dbReference type="SAM" id="SignalP"/>
    </source>
</evidence>
<name>A0A1S4EJ08_DIACI</name>
<accession>A0A1S4EJ08</accession>
<dbReference type="RefSeq" id="XP_017302139.1">
    <property type="nucleotide sequence ID" value="XM_017446650.2"/>
</dbReference>